<keyword evidence="1" id="KW-0472">Membrane</keyword>
<protein>
    <submittedName>
        <fullName evidence="2">Uncharacterized protein</fullName>
    </submittedName>
</protein>
<feature type="transmembrane region" description="Helical" evidence="1">
    <location>
        <begin position="43"/>
        <end position="67"/>
    </location>
</feature>
<comment type="caution">
    <text evidence="2">The sequence shown here is derived from an EMBL/GenBank/DDBJ whole genome shotgun (WGS) entry which is preliminary data.</text>
</comment>
<evidence type="ECO:0000256" key="1">
    <source>
        <dbReference type="SAM" id="Phobius"/>
    </source>
</evidence>
<reference evidence="2 3" key="1">
    <citation type="submission" date="2023-03" db="EMBL/GenBank/DDBJ databases">
        <authorList>
            <person name="Shen W."/>
            <person name="Cai J."/>
        </authorList>
    </citation>
    <scope>NUCLEOTIDE SEQUENCE [LARGE SCALE GENOMIC DNA]</scope>
    <source>
        <strain evidence="2 3">D6-4</strain>
    </source>
</reference>
<organism evidence="2 3">
    <name type="scientific">Enterococcus hulanensis</name>
    <dbReference type="NCBI Taxonomy" id="2559929"/>
    <lineage>
        <taxon>Bacteria</taxon>
        <taxon>Bacillati</taxon>
        <taxon>Bacillota</taxon>
        <taxon>Bacilli</taxon>
        <taxon>Lactobacillales</taxon>
        <taxon>Enterococcaceae</taxon>
        <taxon>Enterococcus</taxon>
    </lineage>
</organism>
<name>A0ABU3F3A2_9ENTE</name>
<evidence type="ECO:0000313" key="2">
    <source>
        <dbReference type="EMBL" id="MDT2601382.1"/>
    </source>
</evidence>
<dbReference type="EMBL" id="JARPYI010000011">
    <property type="protein sequence ID" value="MDT2601382.1"/>
    <property type="molecule type" value="Genomic_DNA"/>
</dbReference>
<feature type="transmembrane region" description="Helical" evidence="1">
    <location>
        <begin position="6"/>
        <end position="23"/>
    </location>
</feature>
<gene>
    <name evidence="2" type="ORF">P7D85_16455</name>
</gene>
<proteinExistence type="predicted"/>
<feature type="transmembrane region" description="Helical" evidence="1">
    <location>
        <begin position="87"/>
        <end position="105"/>
    </location>
</feature>
<evidence type="ECO:0000313" key="3">
    <source>
        <dbReference type="Proteomes" id="UP001252875"/>
    </source>
</evidence>
<sequence>MLIEALLISAGIILILIAVRWSMPRLFLPEILQNLFRANHYTILMFGYTTFEVYSVLFYFALIGFIYKLGQLNYGLLPKTFFIRKNLLPVFIISMLLTVVPVIIGI</sequence>
<keyword evidence="3" id="KW-1185">Reference proteome</keyword>
<keyword evidence="1" id="KW-1133">Transmembrane helix</keyword>
<dbReference type="RefSeq" id="WP_311823304.1">
    <property type="nucleotide sequence ID" value="NZ_JARPYF010000010.1"/>
</dbReference>
<dbReference type="Proteomes" id="UP001252875">
    <property type="component" value="Unassembled WGS sequence"/>
</dbReference>
<accession>A0ABU3F3A2</accession>
<keyword evidence="1" id="KW-0812">Transmembrane</keyword>